<dbReference type="Pfam" id="PF02074">
    <property type="entry name" value="Peptidase_M32"/>
    <property type="match status" value="1"/>
</dbReference>
<organism evidence="2 3">
    <name type="scientific">Metabacillus flavus</name>
    <dbReference type="NCBI Taxonomy" id="2823519"/>
    <lineage>
        <taxon>Bacteria</taxon>
        <taxon>Bacillati</taxon>
        <taxon>Bacillota</taxon>
        <taxon>Bacilli</taxon>
        <taxon>Bacillales</taxon>
        <taxon>Bacillaceae</taxon>
        <taxon>Metabacillus</taxon>
    </lineage>
</organism>
<keyword evidence="1" id="KW-0479">Metal-binding</keyword>
<dbReference type="SUPFAM" id="SSF55486">
    <property type="entry name" value="Metalloproteases ('zincins'), catalytic domain"/>
    <property type="match status" value="1"/>
</dbReference>
<dbReference type="PRINTS" id="PR00998">
    <property type="entry name" value="CRBOXYPTASET"/>
</dbReference>
<dbReference type="PROSITE" id="PS52034">
    <property type="entry name" value="PEPTIDASE_M32"/>
    <property type="match status" value="1"/>
</dbReference>
<evidence type="ECO:0000313" key="3">
    <source>
        <dbReference type="Proteomes" id="UP000682403"/>
    </source>
</evidence>
<comment type="catalytic activity">
    <reaction evidence="1">
        <text>Release of a C-terminal amino acid with broad specificity, except for -Pro.</text>
        <dbReference type="EC" id="3.4.17.19"/>
    </reaction>
</comment>
<dbReference type="PIRSF" id="PIRSF006615">
    <property type="entry name" value="Zn_crbxpep_Taq"/>
    <property type="match status" value="1"/>
</dbReference>
<sequence>MSENQVENRFYELLQKIESYNEALNVMFWDLRTGAPKKAVDQRSKTIGVLSSEVFRLKTSGEMKELLDQLSIQEELSVKTSAAVEEAMKEFKKYEKIPEEEYAEYVMLQTKAESVWETAKETSDFSLFAPYLEKLIVTNKKFLTYWGYEGTPYNTLLDFYEPGMSTDVLDRVFTSLRERIVPLVKRIAASDKQPDTSFIYQAFPIEGQRKASEFFLKELGYDFSAGRLDETVHPFQISLNRSDVRVTTKYDENDFRTAIFGTIHECGHALYEQNISADLEGTLLCSGTSYGIHESQSLFYENFVGRSFGFWKRHYETLRGFSPEQLNSVSLEDFYFAINEAKPSLIRIEADELTYPLHIMIRYEIEKELFNGNLAVADLPRVWNEKYEEYLGVTPPNDAKGVLQDVHWAGGSFGYFPSYALGLLYAAQIRESMLKDLPDLEEQIERGELGGILAWLTDRIHQHGKTKKPLQLLMEVTGEELNPSYLINFLEEKYTKLYSL</sequence>
<protein>
    <recommendedName>
        <fullName evidence="1">Metal-dependent carboxypeptidase</fullName>
        <ecNumber evidence="1">3.4.17.19</ecNumber>
    </recommendedName>
</protein>
<keyword evidence="1" id="KW-0482">Metalloprotease</keyword>
<dbReference type="Proteomes" id="UP000682403">
    <property type="component" value="Unassembled WGS sequence"/>
</dbReference>
<name>A0ABS5LF93_9BACI</name>
<gene>
    <name evidence="2" type="ORF">J9317_11300</name>
</gene>
<evidence type="ECO:0000313" key="2">
    <source>
        <dbReference type="EMBL" id="MBS2969352.1"/>
    </source>
</evidence>
<dbReference type="PANTHER" id="PTHR34217">
    <property type="entry name" value="METAL-DEPENDENT CARBOXYPEPTIDASE"/>
    <property type="match status" value="1"/>
</dbReference>
<accession>A0ABS5LF93</accession>
<dbReference type="EC" id="3.4.17.19" evidence="1"/>
<dbReference type="PANTHER" id="PTHR34217:SF1">
    <property type="entry name" value="CARBOXYPEPTIDASE 1"/>
    <property type="match status" value="1"/>
</dbReference>
<keyword evidence="3" id="KW-1185">Reference proteome</keyword>
<dbReference type="InterPro" id="IPR001333">
    <property type="entry name" value="Peptidase_M32_Taq"/>
</dbReference>
<dbReference type="RefSeq" id="WP_211558661.1">
    <property type="nucleotide sequence ID" value="NZ_JAGVRK010000001.1"/>
</dbReference>
<dbReference type="GO" id="GO:0004180">
    <property type="term" value="F:carboxypeptidase activity"/>
    <property type="evidence" value="ECO:0007669"/>
    <property type="project" value="UniProtKB-KW"/>
</dbReference>
<proteinExistence type="inferred from homology"/>
<keyword evidence="1 2" id="KW-0121">Carboxypeptidase</keyword>
<dbReference type="Gene3D" id="1.10.1370.30">
    <property type="match status" value="1"/>
</dbReference>
<comment type="similarity">
    <text evidence="1">Belongs to the peptidase M32 family.</text>
</comment>
<keyword evidence="1" id="KW-0645">Protease</keyword>
<keyword evidence="1" id="KW-0378">Hydrolase</keyword>
<dbReference type="CDD" id="cd06460">
    <property type="entry name" value="M32_Taq"/>
    <property type="match status" value="1"/>
</dbReference>
<comment type="function">
    <text evidence="1">Broad specificity carboxypetidase that releases amino acids sequentially from the C-terminus, including neutral, aromatic, polar and basic residues.</text>
</comment>
<dbReference type="EMBL" id="JAGVRK010000001">
    <property type="protein sequence ID" value="MBS2969352.1"/>
    <property type="molecule type" value="Genomic_DNA"/>
</dbReference>
<reference evidence="2 3" key="1">
    <citation type="submission" date="2021-04" db="EMBL/GenBank/DDBJ databases">
        <title>Metabacillus sp. strain KIGAM252 whole genome sequence.</title>
        <authorList>
            <person name="Seo M.-J."/>
            <person name="Cho E.-S."/>
            <person name="Hwang C.Y."/>
            <person name="Yoon D.J."/>
        </authorList>
    </citation>
    <scope>NUCLEOTIDE SEQUENCE [LARGE SCALE GENOMIC DNA]</scope>
    <source>
        <strain evidence="2 3">KIGAM252</strain>
    </source>
</reference>
<evidence type="ECO:0000256" key="1">
    <source>
        <dbReference type="PIRNR" id="PIRNR006615"/>
    </source>
</evidence>
<comment type="caution">
    <text evidence="2">The sequence shown here is derived from an EMBL/GenBank/DDBJ whole genome shotgun (WGS) entry which is preliminary data.</text>
</comment>